<sequence length="44" mass="5240">MFHVEHFCILKETVDRTFSLSKFLLFKAFCRGRLGFITNKEICL</sequence>
<evidence type="ECO:0000313" key="1">
    <source>
        <dbReference type="EMBL" id="SKA15991.1"/>
    </source>
</evidence>
<dbReference type="Proteomes" id="UP000190367">
    <property type="component" value="Unassembled WGS sequence"/>
</dbReference>
<dbReference type="STRING" id="634771.SAMN04488128_1021208"/>
<gene>
    <name evidence="1" type="ORF">SAMN04488128_1021208</name>
</gene>
<proteinExistence type="predicted"/>
<dbReference type="EMBL" id="FUWZ01000002">
    <property type="protein sequence ID" value="SKA15991.1"/>
    <property type="molecule type" value="Genomic_DNA"/>
</dbReference>
<protein>
    <submittedName>
        <fullName evidence="1">Uncharacterized protein</fullName>
    </submittedName>
</protein>
<evidence type="ECO:0000313" key="2">
    <source>
        <dbReference type="Proteomes" id="UP000190367"/>
    </source>
</evidence>
<keyword evidence="2" id="KW-1185">Reference proteome</keyword>
<accession>A0A1T4RJZ2</accession>
<dbReference type="AlphaFoldDB" id="A0A1T4RJZ2"/>
<organism evidence="1 2">
    <name type="scientific">Chitinophaga eiseniae</name>
    <dbReference type="NCBI Taxonomy" id="634771"/>
    <lineage>
        <taxon>Bacteria</taxon>
        <taxon>Pseudomonadati</taxon>
        <taxon>Bacteroidota</taxon>
        <taxon>Chitinophagia</taxon>
        <taxon>Chitinophagales</taxon>
        <taxon>Chitinophagaceae</taxon>
        <taxon>Chitinophaga</taxon>
    </lineage>
</organism>
<reference evidence="2" key="1">
    <citation type="submission" date="2017-02" db="EMBL/GenBank/DDBJ databases">
        <authorList>
            <person name="Varghese N."/>
            <person name="Submissions S."/>
        </authorList>
    </citation>
    <scope>NUCLEOTIDE SEQUENCE [LARGE SCALE GENOMIC DNA]</scope>
    <source>
        <strain evidence="2">DSM 22224</strain>
    </source>
</reference>
<name>A0A1T4RJZ2_9BACT</name>